<organism evidence="2 3">
    <name type="scientific">Anaeromonas frigoriresistens</name>
    <dbReference type="NCBI Taxonomy" id="2683708"/>
    <lineage>
        <taxon>Bacteria</taxon>
        <taxon>Bacillati</taxon>
        <taxon>Bacillota</taxon>
        <taxon>Tissierellia</taxon>
        <taxon>Tissierellales</taxon>
        <taxon>Thermohalobacteraceae</taxon>
        <taxon>Anaeromonas</taxon>
    </lineage>
</organism>
<evidence type="ECO:0000259" key="1">
    <source>
        <dbReference type="PROSITE" id="PS51186"/>
    </source>
</evidence>
<dbReference type="PANTHER" id="PTHR39173">
    <property type="entry name" value="ACETYLTRANSFERASE"/>
    <property type="match status" value="1"/>
</dbReference>
<evidence type="ECO:0000313" key="2">
    <source>
        <dbReference type="EMBL" id="MBS4538892.1"/>
    </source>
</evidence>
<dbReference type="GO" id="GO:0016747">
    <property type="term" value="F:acyltransferase activity, transferring groups other than amino-acyl groups"/>
    <property type="evidence" value="ECO:0007669"/>
    <property type="project" value="InterPro"/>
</dbReference>
<reference evidence="2" key="1">
    <citation type="submission" date="2019-12" db="EMBL/GenBank/DDBJ databases">
        <title>Clostridiaceae gen. nov. sp. nov., isolated from sediment in Xinjiang, China.</title>
        <authorList>
            <person name="Zhang R."/>
        </authorList>
    </citation>
    <scope>NUCLEOTIDE SEQUENCE</scope>
    <source>
        <strain evidence="2">D2Q-11</strain>
    </source>
</reference>
<dbReference type="SUPFAM" id="SSF55729">
    <property type="entry name" value="Acyl-CoA N-acyltransferases (Nat)"/>
    <property type="match status" value="1"/>
</dbReference>
<dbReference type="InterPro" id="IPR000182">
    <property type="entry name" value="GNAT_dom"/>
</dbReference>
<dbReference type="EMBL" id="WSFT01000039">
    <property type="protein sequence ID" value="MBS4538892.1"/>
    <property type="molecule type" value="Genomic_DNA"/>
</dbReference>
<dbReference type="PANTHER" id="PTHR39173:SF1">
    <property type="entry name" value="ACETYLTRANSFERASE"/>
    <property type="match status" value="1"/>
</dbReference>
<feature type="domain" description="N-acetyltransferase" evidence="1">
    <location>
        <begin position="9"/>
        <end position="169"/>
    </location>
</feature>
<keyword evidence="2" id="KW-0012">Acyltransferase</keyword>
<accession>A0A942V2Q6</accession>
<dbReference type="Pfam" id="PF13302">
    <property type="entry name" value="Acetyltransf_3"/>
    <property type="match status" value="1"/>
</dbReference>
<dbReference type="RefSeq" id="WP_203366817.1">
    <property type="nucleotide sequence ID" value="NZ_WSFT01000039.1"/>
</dbReference>
<dbReference type="InterPro" id="IPR016181">
    <property type="entry name" value="Acyl_CoA_acyltransferase"/>
</dbReference>
<dbReference type="CDD" id="cd04301">
    <property type="entry name" value="NAT_SF"/>
    <property type="match status" value="1"/>
</dbReference>
<comment type="caution">
    <text evidence="2">The sequence shown here is derived from an EMBL/GenBank/DDBJ whole genome shotgun (WGS) entry which is preliminary data.</text>
</comment>
<keyword evidence="3" id="KW-1185">Reference proteome</keyword>
<name>A0A942V2Q6_9FIRM</name>
<dbReference type="PROSITE" id="PS51186">
    <property type="entry name" value="GNAT"/>
    <property type="match status" value="1"/>
</dbReference>
<sequence>MRDLFLAKPDIKYQRSFEDYVLAYKKAGDEYYFNKYKKGRQNFNEYLNELINYSKGIDLPQGEVMTSSFWLIHRDEVIGVVRVRHQEVEYAGHIGYDISPSYRNKGYGSEILKLALKEAKKIGIVEAIVTCNIDNMISKKIIEKNNGKLLGRVFDEEENENLYKYSIFI</sequence>
<proteinExistence type="predicted"/>
<dbReference type="AlphaFoldDB" id="A0A942V2Q6"/>
<keyword evidence="2" id="KW-0808">Transferase</keyword>
<evidence type="ECO:0000313" key="3">
    <source>
        <dbReference type="Proteomes" id="UP000724672"/>
    </source>
</evidence>
<dbReference type="Gene3D" id="3.40.630.30">
    <property type="match status" value="1"/>
</dbReference>
<dbReference type="Proteomes" id="UP000724672">
    <property type="component" value="Unassembled WGS sequence"/>
</dbReference>
<gene>
    <name evidence="2" type="ORF">GOQ27_10475</name>
</gene>
<dbReference type="EC" id="2.3.1.-" evidence="2"/>
<protein>
    <submittedName>
        <fullName evidence="2">GNAT family N-acetyltransferase</fullName>
        <ecNumber evidence="2">2.3.1.-</ecNumber>
    </submittedName>
</protein>